<evidence type="ECO:0000256" key="3">
    <source>
        <dbReference type="ARBA" id="ARBA00022692"/>
    </source>
</evidence>
<dbReference type="GO" id="GO:0005886">
    <property type="term" value="C:plasma membrane"/>
    <property type="evidence" value="ECO:0007669"/>
    <property type="project" value="UniProtKB-SubCell"/>
</dbReference>
<keyword evidence="2" id="KW-1003">Cell membrane</keyword>
<dbReference type="EMBL" id="MGJZ01000026">
    <property type="protein sequence ID" value="OGN16695.1"/>
    <property type="molecule type" value="Genomic_DNA"/>
</dbReference>
<dbReference type="PANTHER" id="PTHR23513:SF6">
    <property type="entry name" value="MAJOR FACILITATOR SUPERFAMILY ASSOCIATED DOMAIN-CONTAINING PROTEIN"/>
    <property type="match status" value="1"/>
</dbReference>
<dbReference type="InterPro" id="IPR011701">
    <property type="entry name" value="MFS"/>
</dbReference>
<evidence type="ECO:0008006" key="9">
    <source>
        <dbReference type="Google" id="ProtNLM"/>
    </source>
</evidence>
<evidence type="ECO:0000313" key="8">
    <source>
        <dbReference type="Proteomes" id="UP000178117"/>
    </source>
</evidence>
<reference evidence="7 8" key="1">
    <citation type="journal article" date="2016" name="Nat. Commun.">
        <title>Thousands of microbial genomes shed light on interconnected biogeochemical processes in an aquifer system.</title>
        <authorList>
            <person name="Anantharaman K."/>
            <person name="Brown C.T."/>
            <person name="Hug L.A."/>
            <person name="Sharon I."/>
            <person name="Castelle C.J."/>
            <person name="Probst A.J."/>
            <person name="Thomas B.C."/>
            <person name="Singh A."/>
            <person name="Wilkins M.J."/>
            <person name="Karaoz U."/>
            <person name="Brodie E.L."/>
            <person name="Williams K.H."/>
            <person name="Hubbard S.S."/>
            <person name="Banfield J.F."/>
        </authorList>
    </citation>
    <scope>NUCLEOTIDE SEQUENCE [LARGE SCALE GENOMIC DNA]</scope>
</reference>
<dbReference type="Pfam" id="PF07690">
    <property type="entry name" value="MFS_1"/>
    <property type="match status" value="1"/>
</dbReference>
<organism evidence="7 8">
    <name type="scientific">Candidatus Yanofskybacteria bacterium RIFCSPHIGHO2_02_FULL_50_12</name>
    <dbReference type="NCBI Taxonomy" id="1802685"/>
    <lineage>
        <taxon>Bacteria</taxon>
        <taxon>Candidatus Yanofskyibacteriota</taxon>
    </lineage>
</organism>
<name>A0A1F8FUJ2_9BACT</name>
<feature type="transmembrane region" description="Helical" evidence="6">
    <location>
        <begin position="100"/>
        <end position="123"/>
    </location>
</feature>
<keyword evidence="4 6" id="KW-1133">Transmembrane helix</keyword>
<evidence type="ECO:0000256" key="4">
    <source>
        <dbReference type="ARBA" id="ARBA00022989"/>
    </source>
</evidence>
<feature type="transmembrane region" description="Helical" evidence="6">
    <location>
        <begin position="135"/>
        <end position="158"/>
    </location>
</feature>
<evidence type="ECO:0000313" key="7">
    <source>
        <dbReference type="EMBL" id="OGN16695.1"/>
    </source>
</evidence>
<dbReference type="PANTHER" id="PTHR23513">
    <property type="entry name" value="INTEGRAL MEMBRANE EFFLUX PROTEIN-RELATED"/>
    <property type="match status" value="1"/>
</dbReference>
<protein>
    <recommendedName>
        <fullName evidence="9">Major facilitator superfamily (MFS) profile domain-containing protein</fullName>
    </recommendedName>
</protein>
<evidence type="ECO:0000256" key="5">
    <source>
        <dbReference type="ARBA" id="ARBA00023136"/>
    </source>
</evidence>
<keyword evidence="5 6" id="KW-0472">Membrane</keyword>
<comment type="subcellular location">
    <subcellularLocation>
        <location evidence="1">Cell membrane</location>
        <topology evidence="1">Multi-pass membrane protein</topology>
    </subcellularLocation>
</comment>
<feature type="transmembrane region" description="Helical" evidence="6">
    <location>
        <begin position="164"/>
        <end position="186"/>
    </location>
</feature>
<dbReference type="SUPFAM" id="SSF103473">
    <property type="entry name" value="MFS general substrate transporter"/>
    <property type="match status" value="1"/>
</dbReference>
<feature type="transmembrane region" description="Helical" evidence="6">
    <location>
        <begin position="75"/>
        <end position="94"/>
    </location>
</feature>
<dbReference type="Proteomes" id="UP000178117">
    <property type="component" value="Unassembled WGS sequence"/>
</dbReference>
<sequence length="207" mass="22340">MKVNAVIRYLVMGDFFVNAGFSVFAPVLAIFVTGQIVGGSIETVGFAAAIVQIFKVIVELPVARILDRNHGEYDDFVSLIFGSTLIATVPFLYLGASEIIHVYIIQAIYGIGIAFVVPPWYAIFSRHLDKLQESFEWALDSISIGVAAAGAAAAGGYLAQHFGFHFVFIIGGIFAIFGGAMQILIFKHLKGKVPRGQVRPSGEKVLS</sequence>
<keyword evidence="3 6" id="KW-0812">Transmembrane</keyword>
<feature type="transmembrane region" description="Helical" evidence="6">
    <location>
        <begin position="44"/>
        <end position="63"/>
    </location>
</feature>
<proteinExistence type="predicted"/>
<feature type="transmembrane region" description="Helical" evidence="6">
    <location>
        <begin position="7"/>
        <end position="32"/>
    </location>
</feature>
<dbReference type="GO" id="GO:0022857">
    <property type="term" value="F:transmembrane transporter activity"/>
    <property type="evidence" value="ECO:0007669"/>
    <property type="project" value="InterPro"/>
</dbReference>
<comment type="caution">
    <text evidence="7">The sequence shown here is derived from an EMBL/GenBank/DDBJ whole genome shotgun (WGS) entry which is preliminary data.</text>
</comment>
<evidence type="ECO:0000256" key="1">
    <source>
        <dbReference type="ARBA" id="ARBA00004651"/>
    </source>
</evidence>
<dbReference type="STRING" id="1802685.A3C88_02675"/>
<dbReference type="AlphaFoldDB" id="A0A1F8FUJ2"/>
<evidence type="ECO:0000256" key="2">
    <source>
        <dbReference type="ARBA" id="ARBA00022475"/>
    </source>
</evidence>
<evidence type="ECO:0000256" key="6">
    <source>
        <dbReference type="SAM" id="Phobius"/>
    </source>
</evidence>
<accession>A0A1F8FUJ2</accession>
<dbReference type="InterPro" id="IPR036259">
    <property type="entry name" value="MFS_trans_sf"/>
</dbReference>
<gene>
    <name evidence="7" type="ORF">A3C88_02675</name>
</gene>
<dbReference type="Gene3D" id="1.20.1250.20">
    <property type="entry name" value="MFS general substrate transporter like domains"/>
    <property type="match status" value="1"/>
</dbReference>